<accession>A0A8S9Q3U7</accession>
<proteinExistence type="predicted"/>
<evidence type="ECO:0000313" key="2">
    <source>
        <dbReference type="Proteomes" id="UP000712600"/>
    </source>
</evidence>
<reference evidence="1" key="1">
    <citation type="submission" date="2019-12" db="EMBL/GenBank/DDBJ databases">
        <title>Genome sequencing and annotation of Brassica cretica.</title>
        <authorList>
            <person name="Studholme D.J."/>
            <person name="Sarris P."/>
        </authorList>
    </citation>
    <scope>NUCLEOTIDE SEQUENCE</scope>
    <source>
        <strain evidence="1">PFS-109/04</strain>
        <tissue evidence="1">Leaf</tissue>
    </source>
</reference>
<dbReference type="EMBL" id="QGKX02001290">
    <property type="protein sequence ID" value="KAF3538435.1"/>
    <property type="molecule type" value="Genomic_DNA"/>
</dbReference>
<organism evidence="1 2">
    <name type="scientific">Brassica cretica</name>
    <name type="common">Mustard</name>
    <dbReference type="NCBI Taxonomy" id="69181"/>
    <lineage>
        <taxon>Eukaryota</taxon>
        <taxon>Viridiplantae</taxon>
        <taxon>Streptophyta</taxon>
        <taxon>Embryophyta</taxon>
        <taxon>Tracheophyta</taxon>
        <taxon>Spermatophyta</taxon>
        <taxon>Magnoliopsida</taxon>
        <taxon>eudicotyledons</taxon>
        <taxon>Gunneridae</taxon>
        <taxon>Pentapetalae</taxon>
        <taxon>rosids</taxon>
        <taxon>malvids</taxon>
        <taxon>Brassicales</taxon>
        <taxon>Brassicaceae</taxon>
        <taxon>Brassiceae</taxon>
        <taxon>Brassica</taxon>
    </lineage>
</organism>
<evidence type="ECO:0000313" key="1">
    <source>
        <dbReference type="EMBL" id="KAF3538435.1"/>
    </source>
</evidence>
<dbReference type="Gene3D" id="1.10.10.250">
    <property type="entry name" value="Ribosomal protein L11, C-terminal domain"/>
    <property type="match status" value="1"/>
</dbReference>
<comment type="caution">
    <text evidence="1">The sequence shown here is derived from an EMBL/GenBank/DDBJ whole genome shotgun (WGS) entry which is preliminary data.</text>
</comment>
<dbReference type="OrthoDB" id="10250051at2759"/>
<dbReference type="InterPro" id="IPR036769">
    <property type="entry name" value="Ribosomal_uL11_C_sf"/>
</dbReference>
<dbReference type="Proteomes" id="UP000712600">
    <property type="component" value="Unassembled WGS sequence"/>
</dbReference>
<gene>
    <name evidence="1" type="ORF">F2Q69_00022048</name>
</gene>
<sequence length="85" mass="9935">MTHKTTRVIFYYFIEIATMGRKYIAIELSGTVREILETCVVAGCTVDGTDLKDLWQDIQEGEINIHDYQGKKMHTEKKILWVLQR</sequence>
<protein>
    <submittedName>
        <fullName evidence="1">Uncharacterized protein</fullName>
    </submittedName>
</protein>
<name>A0A8S9Q3U7_BRACR</name>
<dbReference type="AlphaFoldDB" id="A0A8S9Q3U7"/>